<evidence type="ECO:0000313" key="3">
    <source>
        <dbReference type="EMBL" id="QIZ70859.1"/>
    </source>
</evidence>
<name>A0A6H1TZS9_9CYAN</name>
<dbReference type="InterPro" id="IPR025295">
    <property type="entry name" value="eCIS_core_dom"/>
</dbReference>
<dbReference type="EMBL" id="CP051167">
    <property type="protein sequence ID" value="QIZ70859.1"/>
    <property type="molecule type" value="Genomic_DNA"/>
</dbReference>
<feature type="domain" description="eCIS core" evidence="2">
    <location>
        <begin position="160"/>
        <end position="235"/>
    </location>
</feature>
<reference evidence="3 4" key="1">
    <citation type="submission" date="2020-04" db="EMBL/GenBank/DDBJ databases">
        <authorList>
            <person name="Basu S."/>
            <person name="Maruthanayagam V."/>
            <person name="Chakraborty S."/>
            <person name="Pramanik A."/>
            <person name="Mukherjee J."/>
            <person name="Brink B."/>
        </authorList>
    </citation>
    <scope>NUCLEOTIDE SEQUENCE [LARGE SCALE GENOMIC DNA]</scope>
    <source>
        <strain evidence="3 4">AP17</strain>
    </source>
</reference>
<organism evidence="3 4">
    <name type="scientific">Oxynema aestuarii AP17</name>
    <dbReference type="NCBI Taxonomy" id="2064643"/>
    <lineage>
        <taxon>Bacteria</taxon>
        <taxon>Bacillati</taxon>
        <taxon>Cyanobacteriota</taxon>
        <taxon>Cyanophyceae</taxon>
        <taxon>Oscillatoriophycideae</taxon>
        <taxon>Oscillatoriales</taxon>
        <taxon>Oscillatoriaceae</taxon>
        <taxon>Oxynema</taxon>
        <taxon>Oxynema aestuarii</taxon>
    </lineage>
</organism>
<dbReference type="CDD" id="cd22744">
    <property type="entry name" value="OTU"/>
    <property type="match status" value="1"/>
</dbReference>
<sequence length="1172" mass="128606">MGNMRTGQSSSWKPPIQAKASPQISPPIPVENDPQSGEAIGQMPPFEPLGADWAERHPLMRSLAGDRPNPPVNGHPVPQAKLSVGEAGDRYEQQADRVARQVVSRLNAPTPSVQTQSQFAIAPTPEITVMRNGTENANSQNLSANVEQNIQNSQGTGKRLEEGIREPMEREFNADFGGVKIHADGNSDRLNRSLNARAFTTGQDIYFKQGEYNPSNPQGQELLAHELTHVVQQNGSQVRRSPQIQNTSTPLIQTKPALIHHRKGPEKQDYARIYQKQAKGFQAIGRVDNDTKIEIGNETELYHNEVYVKINDPQYEGKWIKNSNLYYLHPADSGDEATTDTDRVYRQLLLLNQAWNDWKAAMQNSLSAQSVKQLVQEELGVTKLKKVPKKQRTAEIQKIIKYVRSAKKETPVIEKEAYKKYKQLQKETATLLLEVQGSDDFDDAQVAIVQDAYQQVIELPEVADRAIRLREFVPVKSGAAKAISDALEKRTALLAGTVSSAELQLEFGLSLGLPIVKIEPTLTIGGKLWVAQDRKFRAKTSVNFNVAFKVSALNKEAFKLAGDIFGADIDVYDNPQQWIDAKADKIARFYVKLKHLAASAMSDPTLYNETAEEFGLAEQGQDIASPPGTRPNVKVIGGGAAVTGSIPSVVSAGISGTKQALHSRKPPKAKGYEGKVLKGKQVIFKGTLATPAFNGSVTATWTTNHLNPLNDGSTIDVQIDGFPVEAVGSPQGSFTAQISTFLFKNGDPSMSFEGLLTSGDYESATEGITSAVNSWADNLGKSAAQALSTKIGVKRKAGLELRWQKPPEFSSYKLQYLKTFKMEQLSVSQTVPTGTPGVDIKFGMKAKRYDASSELIFANGLPYLMQTYGGLKAWGKQKEKWEEYKKQHDLDLKGIFKHIREVSAEKSDDEVIAELLPNMTNPKPFLNAVKGGNSTQAIAEMEKMFDASIAQKVETQKEQWEVEDPEAAKAAASQEANASPEQEQEQDKAEAENEQQALENEQLIQTLLDDPRTFEAYEKDLLLSGSSGGKWADHYEIAAVAKGLGARLQMHQLNGKTTKPLSTYGNGEPTYHLLVEGNLHYAALIESQQGTIAIGNESYKRVPIPPDGDCFYASVSTASWEDIAGLRQLALQNMSAGDRKASITSALRSLALGDSTGIGVNLKTFYEGFFEV</sequence>
<dbReference type="KEGG" id="oxy:HCG48_09905"/>
<dbReference type="RefSeq" id="WP_168569014.1">
    <property type="nucleotide sequence ID" value="NZ_CP051167.1"/>
</dbReference>
<feature type="compositionally biased region" description="Low complexity" evidence="1">
    <location>
        <begin position="968"/>
        <end position="981"/>
    </location>
</feature>
<dbReference type="AlphaFoldDB" id="A0A6H1TZS9"/>
<keyword evidence="4" id="KW-1185">Reference proteome</keyword>
<gene>
    <name evidence="3" type="ORF">HCG48_09905</name>
</gene>
<dbReference type="Proteomes" id="UP000500857">
    <property type="component" value="Chromosome"/>
</dbReference>
<protein>
    <submittedName>
        <fullName evidence="3">DUF4157 domain-containing protein</fullName>
    </submittedName>
</protein>
<evidence type="ECO:0000259" key="2">
    <source>
        <dbReference type="Pfam" id="PF13699"/>
    </source>
</evidence>
<feature type="region of interest" description="Disordered" evidence="1">
    <location>
        <begin position="1"/>
        <end position="50"/>
    </location>
</feature>
<dbReference type="Gene3D" id="3.90.70.80">
    <property type="match status" value="1"/>
</dbReference>
<evidence type="ECO:0000313" key="4">
    <source>
        <dbReference type="Proteomes" id="UP000500857"/>
    </source>
</evidence>
<accession>A0A6H1TZS9</accession>
<dbReference type="Pfam" id="PF13699">
    <property type="entry name" value="eCIS_core"/>
    <property type="match status" value="1"/>
</dbReference>
<proteinExistence type="predicted"/>
<feature type="region of interest" description="Disordered" evidence="1">
    <location>
        <begin position="955"/>
        <end position="995"/>
    </location>
</feature>
<evidence type="ECO:0000256" key="1">
    <source>
        <dbReference type="SAM" id="MobiDB-lite"/>
    </source>
</evidence>
<feature type="compositionally biased region" description="Polar residues" evidence="1">
    <location>
        <begin position="1"/>
        <end position="12"/>
    </location>
</feature>